<dbReference type="EMBL" id="CAJNJA010050842">
    <property type="protein sequence ID" value="CAE7842851.1"/>
    <property type="molecule type" value="Genomic_DNA"/>
</dbReference>
<protein>
    <submittedName>
        <fullName evidence="4">PGR3 protein</fullName>
    </submittedName>
</protein>
<evidence type="ECO:0000256" key="1">
    <source>
        <dbReference type="ARBA" id="ARBA00022737"/>
    </source>
</evidence>
<feature type="repeat" description="PPR" evidence="2">
    <location>
        <begin position="104"/>
        <end position="138"/>
    </location>
</feature>
<evidence type="ECO:0000313" key="5">
    <source>
        <dbReference type="Proteomes" id="UP000601435"/>
    </source>
</evidence>
<dbReference type="PANTHER" id="PTHR47447">
    <property type="entry name" value="OS03G0856100 PROTEIN"/>
    <property type="match status" value="1"/>
</dbReference>
<dbReference type="CDD" id="cd00201">
    <property type="entry name" value="WW"/>
    <property type="match status" value="1"/>
</dbReference>
<feature type="repeat" description="PPR" evidence="2">
    <location>
        <begin position="139"/>
        <end position="174"/>
    </location>
</feature>
<dbReference type="Proteomes" id="UP000601435">
    <property type="component" value="Unassembled WGS sequence"/>
</dbReference>
<dbReference type="OrthoDB" id="185373at2759"/>
<feature type="region of interest" description="Disordered" evidence="3">
    <location>
        <begin position="1187"/>
        <end position="1237"/>
    </location>
</feature>
<dbReference type="Gene3D" id="1.25.40.10">
    <property type="entry name" value="Tetratricopeptide repeat domain"/>
    <property type="match status" value="1"/>
</dbReference>
<evidence type="ECO:0000256" key="2">
    <source>
        <dbReference type="PROSITE-ProRule" id="PRU00708"/>
    </source>
</evidence>
<sequence length="1369" mass="150048">ARTYSPLIRLAGRAHPVLAHALLGEMRSAAVEPNGHSYLAVFDVYKAARDVEGAKRAWQDMRTAGVQPVYPAVSTIMSTVAKTGDISAAEALLQEARDLGLNATTVSYNCILDACHIAGDADAAFRILAEMRAAGFVPDVISYNCALGSLATAGRPAADRARLLEEMRRDGVSQNSLFLERHVCYALGMQLDQSKVSGAEELRAQFQELPAEARREALEAIRDSTESTKLVRALRSILESLEESQDESVQSNQQAQKTESGDWVKVLAKDEAGSQIEYFWDRISGKTQWQHPGANFRRRKATALPLCLFGLWEPPVGGLCKAQGGADRRARGCARRDRRPALGGLPAVPGVDGAGRQPDLTRDPKACSVMIARQESRPAAHLWQVDWQVLAKELQPSEDFATKLRVAALQLARGSKLEESLATSLWREMNRLPHIWSSPLPRVTGLGRDSCSLSGLEQLRQCVKEYAQLAAPRKTGTSGDHGGAVCAGSLLMDAGDGRPDAQEDEGEPGRPVSPSLKQETCFVFDWDDTILPTSWLERIHALAGGPLRPEVQRQLASLCSAVTQTLQIASTLGNIVIITNSAPGWVDQSCQIFMPQILQQIRSYPIYAKPMHAPLTFKITTFRRECKKFSNLISIGDGDAERAASLRLQAPSERRGPLGEESRQRVKSVKLVELPTCQQLIVQHEMLQVRLPDVTAFHGSLDLKSRFPTGSPQSKLMESDVAEEATASCEIQVHKDDEDCQEHCLPTWWDRHCQLQHTYGSSTLSVRVKALGLRASDVQSLLLGMSSFCARCVDPTVELVLELDASENDLSDEAGAILVSGLQDFGKRRQGHVRLRVLKLHKNQVGDATCQKIASLVWHQKQAVEDVPGLAMPADHGRTWQLRRQQQPGQATMQQGQEEQHQDGGGEAAAPATVTVGPDEADPPNEPWLEHYHSCAKERDAGEDEHRGMVRVGWLGPVERRSRASHYTQPCSLGFLVGYKNDRAESGPRKSVQLRASTAKNETEVGNSSLAGRAWVYAEELDVDIQASPGIDYYIRWVQTSGRALQERAPTARAKREWCCDSTRTDARPGWRSKWPKHSLHMTEEGHFDEGESEDDLAERGESDDELVEEGIAEAAHTAYMFQAAKAKYWEAVKGVCETETTGDGGSLRMETGMTGHPVLSVSQYAAELIHELEDNDVPVELRQQNAPPREEGQGPATHQETEDDGNAGVLQDPAPRPLQLNRRARPTRHSELLPGDGLNFTGAKAISFKGAPKHVLADLDSAFKDQFLETPTGAALPGSTAWLKDMAPSNAIWDKLVLERHIIASEVGEAAAAVSDAKNQLRNCNRRGDKCSAGAKLSAWARVEAVLRAGRPRLLLPPPPAWSARCFG</sequence>
<dbReference type="Pfam" id="PF13041">
    <property type="entry name" value="PPR_2"/>
    <property type="match status" value="1"/>
</dbReference>
<reference evidence="4" key="1">
    <citation type="submission" date="2021-02" db="EMBL/GenBank/DDBJ databases">
        <authorList>
            <person name="Dougan E. K."/>
            <person name="Rhodes N."/>
            <person name="Thang M."/>
            <person name="Chan C."/>
        </authorList>
    </citation>
    <scope>NUCLEOTIDE SEQUENCE</scope>
</reference>
<proteinExistence type="predicted"/>
<accession>A0A812ZVR1</accession>
<dbReference type="PANTHER" id="PTHR47447:SF17">
    <property type="entry name" value="OS12G0638900 PROTEIN"/>
    <property type="match status" value="1"/>
</dbReference>
<evidence type="ECO:0000256" key="3">
    <source>
        <dbReference type="SAM" id="MobiDB-lite"/>
    </source>
</evidence>
<evidence type="ECO:0000313" key="4">
    <source>
        <dbReference type="EMBL" id="CAE7842851.1"/>
    </source>
</evidence>
<feature type="region of interest" description="Disordered" evidence="3">
    <location>
        <begin position="1084"/>
        <end position="1106"/>
    </location>
</feature>
<feature type="compositionally biased region" description="Low complexity" evidence="3">
    <location>
        <begin position="885"/>
        <end position="897"/>
    </location>
</feature>
<name>A0A812ZVR1_9DINO</name>
<feature type="compositionally biased region" description="Acidic residues" evidence="3">
    <location>
        <begin position="1091"/>
        <end position="1106"/>
    </location>
</feature>
<feature type="region of interest" description="Disordered" evidence="3">
    <location>
        <begin position="493"/>
        <end position="515"/>
    </location>
</feature>
<dbReference type="InterPro" id="IPR001202">
    <property type="entry name" value="WW_dom"/>
</dbReference>
<feature type="repeat" description="PPR" evidence="2">
    <location>
        <begin position="34"/>
        <end position="68"/>
    </location>
</feature>
<keyword evidence="5" id="KW-1185">Reference proteome</keyword>
<dbReference type="PROSITE" id="PS51375">
    <property type="entry name" value="PPR"/>
    <property type="match status" value="3"/>
</dbReference>
<dbReference type="InterPro" id="IPR002885">
    <property type="entry name" value="PPR_rpt"/>
</dbReference>
<feature type="non-terminal residue" evidence="4">
    <location>
        <position position="1369"/>
    </location>
</feature>
<feature type="region of interest" description="Disordered" evidence="3">
    <location>
        <begin position="880"/>
        <end position="925"/>
    </location>
</feature>
<keyword evidence="1" id="KW-0677">Repeat</keyword>
<gene>
    <name evidence="4" type="primary">PGR3</name>
    <name evidence="4" type="ORF">SNEC2469_LOCUS25639</name>
</gene>
<dbReference type="NCBIfam" id="TIGR00756">
    <property type="entry name" value="PPR"/>
    <property type="match status" value="1"/>
</dbReference>
<comment type="caution">
    <text evidence="4">The sequence shown here is derived from an EMBL/GenBank/DDBJ whole genome shotgun (WGS) entry which is preliminary data.</text>
</comment>
<organism evidence="4 5">
    <name type="scientific">Symbiodinium necroappetens</name>
    <dbReference type="NCBI Taxonomy" id="1628268"/>
    <lineage>
        <taxon>Eukaryota</taxon>
        <taxon>Sar</taxon>
        <taxon>Alveolata</taxon>
        <taxon>Dinophyceae</taxon>
        <taxon>Suessiales</taxon>
        <taxon>Symbiodiniaceae</taxon>
        <taxon>Symbiodinium</taxon>
    </lineage>
</organism>
<dbReference type="InterPro" id="IPR011990">
    <property type="entry name" value="TPR-like_helical_dom_sf"/>
</dbReference>